<keyword evidence="2 4" id="KW-0560">Oxidoreductase</keyword>
<dbReference type="InterPro" id="IPR005913">
    <property type="entry name" value="dTDP_dehydrorham_reduct"/>
</dbReference>
<gene>
    <name evidence="4" type="primary">rfbD</name>
    <name evidence="4" type="ORF">NBH00_23995</name>
</gene>
<keyword evidence="5" id="KW-1185">Reference proteome</keyword>
<evidence type="ECO:0000256" key="2">
    <source>
        <dbReference type="RuleBase" id="RU364082"/>
    </source>
</evidence>
<dbReference type="Gene3D" id="3.90.25.10">
    <property type="entry name" value="UDP-galactose 4-epimerase, domain 1"/>
    <property type="match status" value="1"/>
</dbReference>
<comment type="function">
    <text evidence="2">Catalyzes the reduction of dTDP-6-deoxy-L-lyxo-4-hexulose to yield dTDP-L-rhamnose.</text>
</comment>
<dbReference type="RefSeq" id="WP_254571091.1">
    <property type="nucleotide sequence ID" value="NZ_CP098502.1"/>
</dbReference>
<comment type="pathway">
    <text evidence="2">Carbohydrate biosynthesis; dTDP-L-rhamnose biosynthesis.</text>
</comment>
<dbReference type="InterPro" id="IPR036291">
    <property type="entry name" value="NAD(P)-bd_dom_sf"/>
</dbReference>
<evidence type="ECO:0000256" key="1">
    <source>
        <dbReference type="ARBA" id="ARBA00010944"/>
    </source>
</evidence>
<dbReference type="SUPFAM" id="SSF51735">
    <property type="entry name" value="NAD(P)-binding Rossmann-fold domains"/>
    <property type="match status" value="1"/>
</dbReference>
<evidence type="ECO:0000313" key="5">
    <source>
        <dbReference type="Proteomes" id="UP001056035"/>
    </source>
</evidence>
<keyword evidence="2" id="KW-0521">NADP</keyword>
<dbReference type="PANTHER" id="PTHR10491:SF4">
    <property type="entry name" value="METHIONINE ADENOSYLTRANSFERASE 2 SUBUNIT BETA"/>
    <property type="match status" value="1"/>
</dbReference>
<dbReference type="EMBL" id="CP098502">
    <property type="protein sequence ID" value="UTI64386.1"/>
    <property type="molecule type" value="Genomic_DNA"/>
</dbReference>
<dbReference type="EC" id="1.1.1.133" evidence="2"/>
<dbReference type="PANTHER" id="PTHR10491">
    <property type="entry name" value="DTDP-4-DEHYDRORHAMNOSE REDUCTASE"/>
    <property type="match status" value="1"/>
</dbReference>
<name>A0ABY5DQS4_9ACTN</name>
<reference evidence="4 5" key="1">
    <citation type="submission" date="2022-06" db="EMBL/GenBank/DDBJ databases">
        <title>Paraconexibacter antarcticus.</title>
        <authorList>
            <person name="Kim C.S."/>
        </authorList>
    </citation>
    <scope>NUCLEOTIDE SEQUENCE [LARGE SCALE GENOMIC DNA]</scope>
    <source>
        <strain evidence="4 5">02-257</strain>
    </source>
</reference>
<feature type="domain" description="RmlD-like substrate binding" evidence="3">
    <location>
        <begin position="1"/>
        <end position="276"/>
    </location>
</feature>
<accession>A0ABY5DQS4</accession>
<dbReference type="GO" id="GO:0008831">
    <property type="term" value="F:dTDP-4-dehydrorhamnose reductase activity"/>
    <property type="evidence" value="ECO:0007669"/>
    <property type="project" value="UniProtKB-EC"/>
</dbReference>
<sequence length="280" mass="29599">MRLLVTGAAGMLGRRVVADARALGHDVTGIDLPDLDLTDAEATATRIAALAPEAIINCAAYTNVDAAEEHEDVALRVNGDAAGNLARAATPIGARLVHVSTDYVFDGAKDTPWLESDPPGPLGAYGRTKLAGEEQVAEAGGEYAIVRTAWLFGAGGPNFCDTMLRLASERDSVSVVTDQVGSPTWAGHLSPALIELAERRGDTGIFHGVGAGQCSWNELTIELFERAGVACRVLPTTSAEFRRPAPRPAWSVLGTERDPGVVLPRWEDGVQGHLDERKNA</sequence>
<dbReference type="Gene3D" id="3.40.50.720">
    <property type="entry name" value="NAD(P)-binding Rossmann-like Domain"/>
    <property type="match status" value="1"/>
</dbReference>
<proteinExistence type="inferred from homology"/>
<dbReference type="InterPro" id="IPR029903">
    <property type="entry name" value="RmlD-like-bd"/>
</dbReference>
<evidence type="ECO:0000259" key="3">
    <source>
        <dbReference type="Pfam" id="PF04321"/>
    </source>
</evidence>
<dbReference type="Pfam" id="PF04321">
    <property type="entry name" value="RmlD_sub_bind"/>
    <property type="match status" value="1"/>
</dbReference>
<comment type="similarity">
    <text evidence="1 2">Belongs to the dTDP-4-dehydrorhamnose reductase family.</text>
</comment>
<dbReference type="CDD" id="cd05254">
    <property type="entry name" value="dTDP_HR_like_SDR_e"/>
    <property type="match status" value="1"/>
</dbReference>
<organism evidence="4 5">
    <name type="scientific">Paraconexibacter antarcticus</name>
    <dbReference type="NCBI Taxonomy" id="2949664"/>
    <lineage>
        <taxon>Bacteria</taxon>
        <taxon>Bacillati</taxon>
        <taxon>Actinomycetota</taxon>
        <taxon>Thermoleophilia</taxon>
        <taxon>Solirubrobacterales</taxon>
        <taxon>Paraconexibacteraceae</taxon>
        <taxon>Paraconexibacter</taxon>
    </lineage>
</organism>
<protein>
    <recommendedName>
        <fullName evidence="2">dTDP-4-dehydrorhamnose reductase</fullName>
        <ecNumber evidence="2">1.1.1.133</ecNumber>
    </recommendedName>
</protein>
<evidence type="ECO:0000313" key="4">
    <source>
        <dbReference type="EMBL" id="UTI64386.1"/>
    </source>
</evidence>
<dbReference type="NCBIfam" id="TIGR01214">
    <property type="entry name" value="rmlD"/>
    <property type="match status" value="1"/>
</dbReference>
<dbReference type="Proteomes" id="UP001056035">
    <property type="component" value="Chromosome"/>
</dbReference>